<proteinExistence type="predicted"/>
<organism evidence="1 2">
    <name type="scientific">Hyalella azteca</name>
    <name type="common">Amphipod</name>
    <dbReference type="NCBI Taxonomy" id="294128"/>
    <lineage>
        <taxon>Eukaryota</taxon>
        <taxon>Metazoa</taxon>
        <taxon>Ecdysozoa</taxon>
        <taxon>Arthropoda</taxon>
        <taxon>Crustacea</taxon>
        <taxon>Multicrustacea</taxon>
        <taxon>Malacostraca</taxon>
        <taxon>Eumalacostraca</taxon>
        <taxon>Peracarida</taxon>
        <taxon>Amphipoda</taxon>
        <taxon>Senticaudata</taxon>
        <taxon>Talitrida</taxon>
        <taxon>Talitroidea</taxon>
        <taxon>Hyalellidae</taxon>
        <taxon>Hyalella</taxon>
    </lineage>
</organism>
<protein>
    <submittedName>
        <fullName evidence="2">Sodium leak channel NALCN</fullName>
    </submittedName>
</protein>
<dbReference type="GO" id="GO:0005261">
    <property type="term" value="F:monoatomic cation channel activity"/>
    <property type="evidence" value="ECO:0007669"/>
    <property type="project" value="InterPro"/>
</dbReference>
<dbReference type="KEGG" id="hazt:108676363"/>
<keyword evidence="1" id="KW-1185">Reference proteome</keyword>
<dbReference type="GO" id="GO:0005886">
    <property type="term" value="C:plasma membrane"/>
    <property type="evidence" value="ECO:0007669"/>
    <property type="project" value="TreeGrafter"/>
</dbReference>
<dbReference type="PANTHER" id="PTHR46141">
    <property type="entry name" value="SODIUM LEAK CHANNEL NON-SELECTIVE PROTEIN"/>
    <property type="match status" value="1"/>
</dbReference>
<dbReference type="InterPro" id="IPR028823">
    <property type="entry name" value="NALCN"/>
</dbReference>
<dbReference type="OrthoDB" id="10069766at2759"/>
<dbReference type="GO" id="GO:0032224">
    <property type="term" value="P:positive regulation of synaptic transmission, cholinergic"/>
    <property type="evidence" value="ECO:0007669"/>
    <property type="project" value="TreeGrafter"/>
</dbReference>
<sequence>MLSYRSVDIRKSLQLEELLAREELEYIIEEEVAKQTIRSWLDACLKRTRAKEKDRGHVSLLEGLRATNEPSFQLLEDRKDTEKETAVKVGTC</sequence>
<dbReference type="RefSeq" id="XP_018019917.1">
    <property type="nucleotide sequence ID" value="XM_018164428.1"/>
</dbReference>
<reference evidence="2" key="1">
    <citation type="submission" date="2025-08" db="UniProtKB">
        <authorList>
            <consortium name="RefSeq"/>
        </authorList>
    </citation>
    <scope>IDENTIFICATION</scope>
    <source>
        <tissue evidence="2">Whole organism</tissue>
    </source>
</reference>
<name>A0A8B7P1N2_HYAAZ</name>
<dbReference type="GeneID" id="108676363"/>
<dbReference type="PANTHER" id="PTHR46141:SF1">
    <property type="entry name" value="SODIUM LEAK CHANNEL NALCN"/>
    <property type="match status" value="1"/>
</dbReference>
<dbReference type="AlphaFoldDB" id="A0A8B7P1N2"/>
<evidence type="ECO:0000313" key="1">
    <source>
        <dbReference type="Proteomes" id="UP000694843"/>
    </source>
</evidence>
<dbReference type="GO" id="GO:0032230">
    <property type="term" value="P:positive regulation of synaptic transmission, GABAergic"/>
    <property type="evidence" value="ECO:0007669"/>
    <property type="project" value="TreeGrafter"/>
</dbReference>
<dbReference type="Proteomes" id="UP000694843">
    <property type="component" value="Unplaced"/>
</dbReference>
<gene>
    <name evidence="2" type="primary">LOC108676363</name>
</gene>
<accession>A0A8B7P1N2</accession>
<evidence type="ECO:0000313" key="2">
    <source>
        <dbReference type="RefSeq" id="XP_018019917.1"/>
    </source>
</evidence>